<keyword evidence="2" id="KW-1133">Transmembrane helix</keyword>
<comment type="caution">
    <text evidence="3">The sequence shown here is derived from an EMBL/GenBank/DDBJ whole genome shotgun (WGS) entry which is preliminary data.</text>
</comment>
<feature type="transmembrane region" description="Helical" evidence="2">
    <location>
        <begin position="133"/>
        <end position="155"/>
    </location>
</feature>
<gene>
    <name evidence="3" type="ORF">F4559_001758</name>
</gene>
<evidence type="ECO:0000313" key="3">
    <source>
        <dbReference type="EMBL" id="MBB4964399.1"/>
    </source>
</evidence>
<protein>
    <submittedName>
        <fullName evidence="3">Uncharacterized protein</fullName>
    </submittedName>
</protein>
<sequence>MTGRVVLVGVVLLWCGVVLTVVGSFLPLYGVAMAPTPEFEGYRFGLTSWGDFHEPPLPAEAAPGVPRTAEYGYGLLAGAALAGFGAVRARHVSGRAGAVAGAGVLAGTVWAAWQGSLLLYPGDVPEGTGMEKFVGPGVWLLAAACACTAVGAFLVHGLPRRASKPEGPSVIRVDDDHDATPPFGFPAPAVRLPGDEGHPSG</sequence>
<name>A0A7W7WUL8_9PSEU</name>
<keyword evidence="2" id="KW-0812">Transmembrane</keyword>
<proteinExistence type="predicted"/>
<keyword evidence="4" id="KW-1185">Reference proteome</keyword>
<evidence type="ECO:0000313" key="4">
    <source>
        <dbReference type="Proteomes" id="UP000542674"/>
    </source>
</evidence>
<keyword evidence="2" id="KW-0472">Membrane</keyword>
<feature type="transmembrane region" description="Helical" evidence="2">
    <location>
        <begin position="7"/>
        <end position="29"/>
    </location>
</feature>
<dbReference type="EMBL" id="JACHJS010000001">
    <property type="protein sequence ID" value="MBB4964399.1"/>
    <property type="molecule type" value="Genomic_DNA"/>
</dbReference>
<organism evidence="3 4">
    <name type="scientific">Saccharothrix violaceirubra</name>
    <dbReference type="NCBI Taxonomy" id="413306"/>
    <lineage>
        <taxon>Bacteria</taxon>
        <taxon>Bacillati</taxon>
        <taxon>Actinomycetota</taxon>
        <taxon>Actinomycetes</taxon>
        <taxon>Pseudonocardiales</taxon>
        <taxon>Pseudonocardiaceae</taxon>
        <taxon>Saccharothrix</taxon>
    </lineage>
</organism>
<dbReference type="AlphaFoldDB" id="A0A7W7WUL8"/>
<dbReference type="RefSeq" id="WP_184667380.1">
    <property type="nucleotide sequence ID" value="NZ_BAABAI010000012.1"/>
</dbReference>
<reference evidence="3 4" key="1">
    <citation type="submission" date="2020-08" db="EMBL/GenBank/DDBJ databases">
        <title>Sequencing the genomes of 1000 actinobacteria strains.</title>
        <authorList>
            <person name="Klenk H.-P."/>
        </authorList>
    </citation>
    <scope>NUCLEOTIDE SEQUENCE [LARGE SCALE GENOMIC DNA]</scope>
    <source>
        <strain evidence="3 4">DSM 45084</strain>
    </source>
</reference>
<dbReference type="Proteomes" id="UP000542674">
    <property type="component" value="Unassembled WGS sequence"/>
</dbReference>
<evidence type="ECO:0000256" key="1">
    <source>
        <dbReference type="SAM" id="MobiDB-lite"/>
    </source>
</evidence>
<accession>A0A7W7WUL8</accession>
<feature type="transmembrane region" description="Helical" evidence="2">
    <location>
        <begin position="96"/>
        <end position="113"/>
    </location>
</feature>
<feature type="region of interest" description="Disordered" evidence="1">
    <location>
        <begin position="182"/>
        <end position="201"/>
    </location>
</feature>
<feature type="transmembrane region" description="Helical" evidence="2">
    <location>
        <begin position="71"/>
        <end position="89"/>
    </location>
</feature>
<evidence type="ECO:0000256" key="2">
    <source>
        <dbReference type="SAM" id="Phobius"/>
    </source>
</evidence>